<organism evidence="2">
    <name type="scientific">viral metagenome</name>
    <dbReference type="NCBI Taxonomy" id="1070528"/>
    <lineage>
        <taxon>unclassified sequences</taxon>
        <taxon>metagenomes</taxon>
        <taxon>organismal metagenomes</taxon>
    </lineage>
</organism>
<accession>A0A6C0AG72</accession>
<dbReference type="EMBL" id="MN740596">
    <property type="protein sequence ID" value="QHS78341.1"/>
    <property type="molecule type" value="Genomic_DNA"/>
</dbReference>
<dbReference type="PANTHER" id="PTHR44167">
    <property type="entry name" value="OVARIAN-SPECIFIC SERINE/THREONINE-PROTEIN KINASE LOK-RELATED"/>
    <property type="match status" value="1"/>
</dbReference>
<dbReference type="Gene3D" id="1.10.510.10">
    <property type="entry name" value="Transferase(Phosphotransferase) domain 1"/>
    <property type="match status" value="1"/>
</dbReference>
<reference evidence="2" key="1">
    <citation type="journal article" date="2020" name="Nature">
        <title>Giant virus diversity and host interactions through global metagenomics.</title>
        <authorList>
            <person name="Schulz F."/>
            <person name="Roux S."/>
            <person name="Paez-Espino D."/>
            <person name="Jungbluth S."/>
            <person name="Walsh D.A."/>
            <person name="Denef V.J."/>
            <person name="McMahon K.D."/>
            <person name="Konstantinidis K.T."/>
            <person name="Eloe-Fadrosh E.A."/>
            <person name="Kyrpides N.C."/>
            <person name="Woyke T."/>
        </authorList>
    </citation>
    <scope>NUCLEOTIDE SEQUENCE</scope>
    <source>
        <strain evidence="2">GVMAG-S-1021933-23</strain>
    </source>
</reference>
<dbReference type="GO" id="GO:0004672">
    <property type="term" value="F:protein kinase activity"/>
    <property type="evidence" value="ECO:0007669"/>
    <property type="project" value="InterPro"/>
</dbReference>
<evidence type="ECO:0000259" key="1">
    <source>
        <dbReference type="PROSITE" id="PS50011"/>
    </source>
</evidence>
<dbReference type="AlphaFoldDB" id="A0A6C0AG72"/>
<evidence type="ECO:0000313" key="2">
    <source>
        <dbReference type="EMBL" id="QHS78341.1"/>
    </source>
</evidence>
<dbReference type="InterPro" id="IPR000719">
    <property type="entry name" value="Prot_kinase_dom"/>
</dbReference>
<name>A0A6C0AG72_9ZZZZ</name>
<dbReference type="InterPro" id="IPR011009">
    <property type="entry name" value="Kinase-like_dom_sf"/>
</dbReference>
<dbReference type="PANTHER" id="PTHR44167:SF24">
    <property type="entry name" value="SERINE_THREONINE-PROTEIN KINASE CHK2"/>
    <property type="match status" value="1"/>
</dbReference>
<dbReference type="GO" id="GO:0005524">
    <property type="term" value="F:ATP binding"/>
    <property type="evidence" value="ECO:0007669"/>
    <property type="project" value="InterPro"/>
</dbReference>
<dbReference type="Pfam" id="PF00069">
    <property type="entry name" value="Pkinase"/>
    <property type="match status" value="1"/>
</dbReference>
<proteinExistence type="predicted"/>
<protein>
    <recommendedName>
        <fullName evidence="1">Protein kinase domain-containing protein</fullName>
    </recommendedName>
</protein>
<dbReference type="SUPFAM" id="SSF56112">
    <property type="entry name" value="Protein kinase-like (PK-like)"/>
    <property type="match status" value="1"/>
</dbReference>
<dbReference type="InterPro" id="IPR008271">
    <property type="entry name" value="Ser/Thr_kinase_AS"/>
</dbReference>
<feature type="domain" description="Protein kinase" evidence="1">
    <location>
        <begin position="210"/>
        <end position="568"/>
    </location>
</feature>
<dbReference type="PROSITE" id="PS50011">
    <property type="entry name" value="PROTEIN_KINASE_DOM"/>
    <property type="match status" value="1"/>
</dbReference>
<sequence>MNEEYRLNDINENINFIDENTEDNLLFIAAILGNYKLTRKIYELNKELVHSINKKGYNILIAVLLSDSYNYLIFKFLVLKTEVDLNFLTKKTKKDDNLIPVSKIMSEREKLLFKHNLDTSLNWSIFTFTCVFNLHEESLLLLKNGLKVYNQPTGQKKLPLKYISDTKKMESVISEVIKSPNKKYNLQKKKDKKQEVNFKIYDFDEFEIIESKDSEMVDGSYGETKIVKNSDQFFILKKFKLGNIKELSQDTVKEISILKFINEHYLNIVVPIYGITFDKKGSIYMVEEFLTYTLKDVALLYKNLNFYEKKIIFLTEIFYKLLYSLYKIHSYGIIHSDLKLINIMINSENNPILIDFGISEFIGYGENKDKMTSYICTHYTKAPDANENAFKIENKSYINVYFVESKKLKKLLKLENKYYEQKLLIEESSDEDEISNTKTYIEKQNKIINKIHEILKEEKLEISETIDYTVDVFSMAQIIMECIFPENLQKITYMYFNNKLYYRKEIFEYEKYSDSGIYEKYRNIYIEVDQNYKDILDNYFPGLFDLICKMTSVKNRYNAKDCLKHDFFKSYMSKIDEFERDTFDFKKIEIPIETNYFKKDLNIFYSTEKYLSGYKELFYSEEINENYKNNILENFEINKKDFVNIFLTSEKFKIVNYNAIFNSLISLKNIMFKKNYSNNKLKKFYRSLMDFNIKLYEFNSLNLKEEEKNIKEIIIILNANIFKINPFVEKISYLCTKLTNYSIKDKKNIFNYVTKKLLFYILNCHTESFTIHAVIENIFILFFGDEFDELIKNDKIQEQLKVKFEDEIIEEKITIKDILSEKKTVKSFPLIKTKKTNGIDFQDYDFEELDINDNFSLSKINEIDNNFFN</sequence>
<dbReference type="PROSITE" id="PS00108">
    <property type="entry name" value="PROTEIN_KINASE_ST"/>
    <property type="match status" value="1"/>
</dbReference>
<dbReference type="SMART" id="SM00220">
    <property type="entry name" value="S_TKc"/>
    <property type="match status" value="1"/>
</dbReference>